<dbReference type="OrthoDB" id="3259884at2759"/>
<proteinExistence type="predicted"/>
<dbReference type="AlphaFoldDB" id="A0A9P5ZSI4"/>
<evidence type="ECO:0000256" key="1">
    <source>
        <dbReference type="SAM" id="MobiDB-lite"/>
    </source>
</evidence>
<accession>A0A9P5ZSI4</accession>
<keyword evidence="3" id="KW-1185">Reference proteome</keyword>
<protein>
    <submittedName>
        <fullName evidence="2">Uncharacterized protein</fullName>
    </submittedName>
</protein>
<comment type="caution">
    <text evidence="2">The sequence shown here is derived from an EMBL/GenBank/DDBJ whole genome shotgun (WGS) entry which is preliminary data.</text>
</comment>
<dbReference type="Proteomes" id="UP000807025">
    <property type="component" value="Unassembled WGS sequence"/>
</dbReference>
<feature type="region of interest" description="Disordered" evidence="1">
    <location>
        <begin position="1"/>
        <end position="25"/>
    </location>
</feature>
<organism evidence="2 3">
    <name type="scientific">Pleurotus eryngii</name>
    <name type="common">Boletus of the steppes</name>
    <dbReference type="NCBI Taxonomy" id="5323"/>
    <lineage>
        <taxon>Eukaryota</taxon>
        <taxon>Fungi</taxon>
        <taxon>Dikarya</taxon>
        <taxon>Basidiomycota</taxon>
        <taxon>Agaricomycotina</taxon>
        <taxon>Agaricomycetes</taxon>
        <taxon>Agaricomycetidae</taxon>
        <taxon>Agaricales</taxon>
        <taxon>Pleurotineae</taxon>
        <taxon>Pleurotaceae</taxon>
        <taxon>Pleurotus</taxon>
    </lineage>
</organism>
<reference evidence="2" key="1">
    <citation type="submission" date="2020-11" db="EMBL/GenBank/DDBJ databases">
        <authorList>
            <consortium name="DOE Joint Genome Institute"/>
            <person name="Ahrendt S."/>
            <person name="Riley R."/>
            <person name="Andreopoulos W."/>
            <person name="Labutti K."/>
            <person name="Pangilinan J."/>
            <person name="Ruiz-Duenas F.J."/>
            <person name="Barrasa J.M."/>
            <person name="Sanchez-Garcia M."/>
            <person name="Camarero S."/>
            <person name="Miyauchi S."/>
            <person name="Serrano A."/>
            <person name="Linde D."/>
            <person name="Babiker R."/>
            <person name="Drula E."/>
            <person name="Ayuso-Fernandez I."/>
            <person name="Pacheco R."/>
            <person name="Padilla G."/>
            <person name="Ferreira P."/>
            <person name="Barriuso J."/>
            <person name="Kellner H."/>
            <person name="Castanera R."/>
            <person name="Alfaro M."/>
            <person name="Ramirez L."/>
            <person name="Pisabarro A.G."/>
            <person name="Kuo A."/>
            <person name="Tritt A."/>
            <person name="Lipzen A."/>
            <person name="He G."/>
            <person name="Yan M."/>
            <person name="Ng V."/>
            <person name="Cullen D."/>
            <person name="Martin F."/>
            <person name="Rosso M.-N."/>
            <person name="Henrissat B."/>
            <person name="Hibbett D."/>
            <person name="Martinez A.T."/>
            <person name="Grigoriev I.V."/>
        </authorList>
    </citation>
    <scope>NUCLEOTIDE SEQUENCE</scope>
    <source>
        <strain evidence="2">ATCC 90797</strain>
    </source>
</reference>
<evidence type="ECO:0000313" key="3">
    <source>
        <dbReference type="Proteomes" id="UP000807025"/>
    </source>
</evidence>
<sequence length="360" mass="39833">MSRLNSDNEHEQEESSPPPEDDPLRLLPSIQVLTQLTYHTTIPAVGKPGKPKDQKLMKTKELPFHFAANIDIYVKFLNAVRQKHGKGKAHYWEVLEKKCGNDHDKSYTYIGPNETFHLTPLMMAAWAHALYESIPGVTVEKYPNQDIFNMANHQAALRTGRPLATPITCALQGLTNTQVATPSPSPIPLDLGHLATIVTGLAALTGRVTPNHTMAASETHLTMFHSSFPPLPTSSKLHCFLKHAEDNLGVPDALHYEASLGQDKYGPDILHLVPDERLVELGVSCGDVIHLKSSSQHWWNSANVKKRRHADSTETHNDPFISTPISTSGSIPANKKLITLHGIGVRLQEIECHFLLVILL</sequence>
<name>A0A9P5ZSI4_PLEER</name>
<evidence type="ECO:0000313" key="2">
    <source>
        <dbReference type="EMBL" id="KAF9492896.1"/>
    </source>
</evidence>
<dbReference type="EMBL" id="MU154593">
    <property type="protein sequence ID" value="KAF9492896.1"/>
    <property type="molecule type" value="Genomic_DNA"/>
</dbReference>
<gene>
    <name evidence="2" type="ORF">BDN71DRAFT_1432842</name>
</gene>